<evidence type="ECO:0008006" key="2">
    <source>
        <dbReference type="Google" id="ProtNLM"/>
    </source>
</evidence>
<evidence type="ECO:0000313" key="1">
    <source>
        <dbReference type="EMBL" id="GAG36172.1"/>
    </source>
</evidence>
<proteinExistence type="predicted"/>
<protein>
    <recommendedName>
        <fullName evidence="2">Metallophosphoesterase</fullName>
    </recommendedName>
</protein>
<feature type="non-terminal residue" evidence="1">
    <location>
        <position position="1"/>
    </location>
</feature>
<name>X0XLF5_9ZZZZ</name>
<comment type="caution">
    <text evidence="1">The sequence shown here is derived from an EMBL/GenBank/DDBJ whole genome shotgun (WGS) entry which is preliminary data.</text>
</comment>
<accession>X0XLF5</accession>
<reference evidence="1" key="1">
    <citation type="journal article" date="2014" name="Front. Microbiol.">
        <title>High frequency of phylogenetically diverse reductive dehalogenase-homologous genes in deep subseafloor sedimentary metagenomes.</title>
        <authorList>
            <person name="Kawai M."/>
            <person name="Futagami T."/>
            <person name="Toyoda A."/>
            <person name="Takaki Y."/>
            <person name="Nishi S."/>
            <person name="Hori S."/>
            <person name="Arai W."/>
            <person name="Tsubouchi T."/>
            <person name="Morono Y."/>
            <person name="Uchiyama I."/>
            <person name="Ito T."/>
            <person name="Fujiyama A."/>
            <person name="Inagaki F."/>
            <person name="Takami H."/>
        </authorList>
    </citation>
    <scope>NUCLEOTIDE SEQUENCE</scope>
    <source>
        <strain evidence="1">Expedition CK06-06</strain>
    </source>
</reference>
<dbReference type="SUPFAM" id="SSF56300">
    <property type="entry name" value="Metallo-dependent phosphatases"/>
    <property type="match status" value="1"/>
</dbReference>
<dbReference type="AlphaFoldDB" id="X0XLF5"/>
<dbReference type="InterPro" id="IPR029052">
    <property type="entry name" value="Metallo-depent_PP-like"/>
</dbReference>
<organism evidence="1">
    <name type="scientific">marine sediment metagenome</name>
    <dbReference type="NCBI Taxonomy" id="412755"/>
    <lineage>
        <taxon>unclassified sequences</taxon>
        <taxon>metagenomes</taxon>
        <taxon>ecological metagenomes</taxon>
    </lineage>
</organism>
<sequence length="91" mass="10092">LVFKCSETGACSFSQLSTNIRLVLGKSRLIINPGGVGQPRDGDPRASYAIYDSDTRLIRLFRIPYDIHATQAKMVEHNLPMPLVARLSYGL</sequence>
<dbReference type="EMBL" id="BARS01044438">
    <property type="protein sequence ID" value="GAG36172.1"/>
    <property type="molecule type" value="Genomic_DNA"/>
</dbReference>
<gene>
    <name evidence="1" type="ORF">S01H1_67135</name>
</gene>
<dbReference type="Gene3D" id="3.60.21.10">
    <property type="match status" value="1"/>
</dbReference>